<gene>
    <name evidence="1" type="ORF">SH1V18_25840</name>
</gene>
<evidence type="ECO:0008006" key="3">
    <source>
        <dbReference type="Google" id="ProtNLM"/>
    </source>
</evidence>
<evidence type="ECO:0000313" key="2">
    <source>
        <dbReference type="Proteomes" id="UP001144256"/>
    </source>
</evidence>
<organism evidence="1 2">
    <name type="scientific">Vallitalea longa</name>
    <dbReference type="NCBI Taxonomy" id="2936439"/>
    <lineage>
        <taxon>Bacteria</taxon>
        <taxon>Bacillati</taxon>
        <taxon>Bacillota</taxon>
        <taxon>Clostridia</taxon>
        <taxon>Lachnospirales</taxon>
        <taxon>Vallitaleaceae</taxon>
        <taxon>Vallitalea</taxon>
    </lineage>
</organism>
<reference evidence="1" key="1">
    <citation type="submission" date="2022-06" db="EMBL/GenBank/DDBJ databases">
        <title>Vallitalea longa sp. nov., an anaerobic bacterium isolated from marine sediment.</title>
        <authorList>
            <person name="Hirano S."/>
            <person name="Terahara T."/>
            <person name="Mori K."/>
            <person name="Hamada M."/>
            <person name="Matsumoto R."/>
            <person name="Kobayashi T."/>
        </authorList>
    </citation>
    <scope>NUCLEOTIDE SEQUENCE</scope>
    <source>
        <strain evidence="1">SH18-1</strain>
    </source>
</reference>
<comment type="caution">
    <text evidence="1">The sequence shown here is derived from an EMBL/GenBank/DDBJ whole genome shotgun (WGS) entry which is preliminary data.</text>
</comment>
<name>A0A9W5YBK6_9FIRM</name>
<dbReference type="InterPro" id="IPR036237">
    <property type="entry name" value="Xyl_isomerase-like_sf"/>
</dbReference>
<dbReference type="RefSeq" id="WP_281816000.1">
    <property type="nucleotide sequence ID" value="NZ_BRLB01000007.1"/>
</dbReference>
<dbReference type="AlphaFoldDB" id="A0A9W5YBK6"/>
<keyword evidence="2" id="KW-1185">Reference proteome</keyword>
<dbReference type="EMBL" id="BRLB01000007">
    <property type="protein sequence ID" value="GKX30104.1"/>
    <property type="molecule type" value="Genomic_DNA"/>
</dbReference>
<accession>A0A9W5YBK6</accession>
<dbReference type="Proteomes" id="UP001144256">
    <property type="component" value="Unassembled WGS sequence"/>
</dbReference>
<dbReference type="Gene3D" id="3.20.20.150">
    <property type="entry name" value="Divalent-metal-dependent TIM barrel enzymes"/>
    <property type="match status" value="1"/>
</dbReference>
<proteinExistence type="predicted"/>
<protein>
    <recommendedName>
        <fullName evidence="3">Xylose isomerase-like TIM barrel domain-containing protein</fullName>
    </recommendedName>
</protein>
<evidence type="ECO:0000313" key="1">
    <source>
        <dbReference type="EMBL" id="GKX30104.1"/>
    </source>
</evidence>
<sequence length="297" mass="35556">MKRFLIGHFGVYDVNKQQRDFREDFYGVEACMLNDNKEIDRLIEASRSDDFNICVHFPLRSNKWRLRDPQYMSNDIANKNSSYDYIDNELTFMFGKFKPHYVLFHYPKPVILDSQINWSNWRFADETEYAYDDKYTYDDFAKHSEQFFQYISKKAAEFDFIPVLEFDALNKYVCDNDALISLLKKYPNVKVCLDIARLHLQHSIDSNFNPYEILDKYAEFTEVVHVSNGRLSDNFSNNHYPALPELKSVDGWADVEKYFRIINSHNNSYKVLFEHRSEKITDEQLENCYEWINELIK</sequence>
<dbReference type="SUPFAM" id="SSF51658">
    <property type="entry name" value="Xylose isomerase-like"/>
    <property type="match status" value="1"/>
</dbReference>